<comment type="caution">
    <text evidence="1">The sequence shown here is derived from an EMBL/GenBank/DDBJ whole genome shotgun (WGS) entry which is preliminary data.</text>
</comment>
<dbReference type="PANTHER" id="PTHR34374:SF1">
    <property type="entry name" value="LARGE RIBOSOMAL RNA SUBUNIT ACCUMULATION PROTEIN YCED HOMOLOG 1, CHLOROPLASTIC"/>
    <property type="match status" value="1"/>
</dbReference>
<protein>
    <submittedName>
        <fullName evidence="1">Uncharacterized protein</fullName>
    </submittedName>
</protein>
<evidence type="ECO:0000313" key="1">
    <source>
        <dbReference type="EMBL" id="KAF0934533.1"/>
    </source>
</evidence>
<dbReference type="EMBL" id="SPHZ02000001">
    <property type="protein sequence ID" value="KAF0934533.1"/>
    <property type="molecule type" value="Genomic_DNA"/>
</dbReference>
<dbReference type="AlphaFoldDB" id="A0A6G1FCH5"/>
<name>A0A6G1FCH5_9ORYZ</name>
<organism evidence="1 2">
    <name type="scientific">Oryza meyeriana var. granulata</name>
    <dbReference type="NCBI Taxonomy" id="110450"/>
    <lineage>
        <taxon>Eukaryota</taxon>
        <taxon>Viridiplantae</taxon>
        <taxon>Streptophyta</taxon>
        <taxon>Embryophyta</taxon>
        <taxon>Tracheophyta</taxon>
        <taxon>Spermatophyta</taxon>
        <taxon>Magnoliopsida</taxon>
        <taxon>Liliopsida</taxon>
        <taxon>Poales</taxon>
        <taxon>Poaceae</taxon>
        <taxon>BOP clade</taxon>
        <taxon>Oryzoideae</taxon>
        <taxon>Oryzeae</taxon>
        <taxon>Oryzinae</taxon>
        <taxon>Oryza</taxon>
        <taxon>Oryza meyeriana</taxon>
    </lineage>
</organism>
<dbReference type="Proteomes" id="UP000479710">
    <property type="component" value="Unassembled WGS sequence"/>
</dbReference>
<reference evidence="1 2" key="1">
    <citation type="submission" date="2019-11" db="EMBL/GenBank/DDBJ databases">
        <title>Whole genome sequence of Oryza granulata.</title>
        <authorList>
            <person name="Li W."/>
        </authorList>
    </citation>
    <scope>NUCLEOTIDE SEQUENCE [LARGE SCALE GENOMIC DNA]</scope>
    <source>
        <strain evidence="2">cv. Menghai</strain>
        <tissue evidence="1">Leaf</tissue>
    </source>
</reference>
<sequence length="161" mass="17780">MMVFGGVAARCPPAGAALLPRRRRFFRPQPSISPSPSPWRHRLAAVSFDDFFTVDYDPEEAEESDDEEGSPWEGALVYRRDASVHHVEYATTLERLGLADLSSPHSRARAATMGILSTNPTTGDLANDDTPVLVSVDVARRRGRLRLDGIVRTVITLGCYR</sequence>
<gene>
    <name evidence="1" type="ORF">E2562_025629</name>
</gene>
<proteinExistence type="predicted"/>
<keyword evidence="2" id="KW-1185">Reference proteome</keyword>
<accession>A0A6G1FCH5</accession>
<dbReference type="PANTHER" id="PTHR34374">
    <property type="entry name" value="LARGE RIBOSOMAL RNA SUBUNIT ACCUMULATION PROTEIN YCED HOMOLOG 1, CHLOROPLASTIC"/>
    <property type="match status" value="1"/>
</dbReference>
<dbReference type="OrthoDB" id="1931432at2759"/>
<evidence type="ECO:0000313" key="2">
    <source>
        <dbReference type="Proteomes" id="UP000479710"/>
    </source>
</evidence>